<evidence type="ECO:0000313" key="3">
    <source>
        <dbReference type="EMBL" id="EHP68081.1"/>
    </source>
</evidence>
<dbReference type="GO" id="GO:0005829">
    <property type="term" value="C:cytosol"/>
    <property type="evidence" value="ECO:0007669"/>
    <property type="project" value="TreeGrafter"/>
</dbReference>
<accession>H2C7F5</accession>
<dbReference type="HOGENOM" id="CLU_757837_0_0_2"/>
<reference evidence="3 4" key="1">
    <citation type="submission" date="2012-01" db="EMBL/GenBank/DDBJ databases">
        <title>Improved High-Quality Draft sequence of Metallosphaera yellowstonensis MK1.</title>
        <authorList>
            <consortium name="US DOE Joint Genome Institute"/>
            <person name="Lucas S."/>
            <person name="Han J."/>
            <person name="Cheng J.-F."/>
            <person name="Goodwin L."/>
            <person name="Pitluck S."/>
            <person name="Peters L."/>
            <person name="Teshima H."/>
            <person name="Detter J.C."/>
            <person name="Han C."/>
            <person name="Tapia R."/>
            <person name="Land M."/>
            <person name="Hauser L."/>
            <person name="Kyrpides N."/>
            <person name="Kozubal M."/>
            <person name="Macur R.E."/>
            <person name="Jay Z."/>
            <person name="Inskeep W."/>
            <person name="Woyke T."/>
        </authorList>
    </citation>
    <scope>NUCLEOTIDE SEQUENCE [LARGE SCALE GENOMIC DNA]</scope>
    <source>
        <strain evidence="3 4">MK1</strain>
    </source>
</reference>
<comment type="similarity">
    <text evidence="1">Belongs to the peptidase U62 family.</text>
</comment>
<dbReference type="STRING" id="671065.MetMK1DRAFT_00025040"/>
<keyword evidence="3" id="KW-0378">Hydrolase</keyword>
<dbReference type="Proteomes" id="UP000003980">
    <property type="component" value="Unassembled WGS sequence"/>
</dbReference>
<gene>
    <name evidence="3" type="ORF">MetMK1DRAFT_00025040</name>
</gene>
<feature type="domain" description="Metalloprotease TldD/E C-terminal" evidence="2">
    <location>
        <begin position="179"/>
        <end position="277"/>
    </location>
</feature>
<dbReference type="EMBL" id="JH597770">
    <property type="protein sequence ID" value="EHP68081.1"/>
    <property type="molecule type" value="Genomic_DNA"/>
</dbReference>
<sequence length="344" mass="39295">MLLTVREDSIVKEGTESWVMYTRSSSTSVSRYLTEQGWSSLPPSKPVDIKSREICSSHRHPSVMSWEKAKTILERVKAQRIEIRRVRREAQWDDVSCVEEKVVNFITNNGRTFAFTGDPRDIPSVLELLAQDQEFKKTNLWIPERVTALLDPEATGYILAGLMAFLKGDKPLLRQDERGLPDITIYDDPTIEYSHVFFTFDDEGTRTRRKELIGNGQVVDYLGSLFSKYGSPGNGRGFYPVPDYYNAVLKTGDWQIQEMMEESKDFILVLGASEYHVLRNSIRIRPRKVVVPGAGEVFVREIAIPLPEMVTLDAVSRDSRLVYLDENHGALAPFIRLKVRPLLH</sequence>
<dbReference type="GO" id="GO:0006508">
    <property type="term" value="P:proteolysis"/>
    <property type="evidence" value="ECO:0007669"/>
    <property type="project" value="UniProtKB-KW"/>
</dbReference>
<dbReference type="PANTHER" id="PTHR30624:SF0">
    <property type="entry name" value="METALLOPROTEASE SLR0863"/>
    <property type="match status" value="1"/>
</dbReference>
<dbReference type="InterPro" id="IPR051463">
    <property type="entry name" value="Peptidase_U62_metallo"/>
</dbReference>
<dbReference type="GO" id="GO:0008237">
    <property type="term" value="F:metallopeptidase activity"/>
    <property type="evidence" value="ECO:0007669"/>
    <property type="project" value="InterPro"/>
</dbReference>
<keyword evidence="3" id="KW-0645">Protease</keyword>
<dbReference type="Pfam" id="PF19289">
    <property type="entry name" value="PmbA_TldD_3rd"/>
    <property type="match status" value="1"/>
</dbReference>
<dbReference type="OrthoDB" id="84520at2157"/>
<dbReference type="InterPro" id="IPR036059">
    <property type="entry name" value="TldD/PmbA_sf"/>
</dbReference>
<dbReference type="PANTHER" id="PTHR30624">
    <property type="entry name" value="UNCHARACTERIZED PROTEIN TLDD AND PMBA"/>
    <property type="match status" value="1"/>
</dbReference>
<dbReference type="AlphaFoldDB" id="H2C7F5"/>
<dbReference type="SUPFAM" id="SSF111283">
    <property type="entry name" value="Putative modulator of DNA gyrase, PmbA/TldD"/>
    <property type="match status" value="1"/>
</dbReference>
<keyword evidence="4" id="KW-1185">Reference proteome</keyword>
<dbReference type="eggNOG" id="arCOG00323">
    <property type="taxonomic scope" value="Archaea"/>
</dbReference>
<evidence type="ECO:0000256" key="1">
    <source>
        <dbReference type="ARBA" id="ARBA00005836"/>
    </source>
</evidence>
<name>H2C7F5_9CREN</name>
<protein>
    <submittedName>
        <fullName evidence="3">Putative Zn-dependent protease-like protein</fullName>
    </submittedName>
</protein>
<dbReference type="RefSeq" id="WP_009074138.1">
    <property type="nucleotide sequence ID" value="NZ_JH597770.1"/>
</dbReference>
<proteinExistence type="inferred from homology"/>
<evidence type="ECO:0000259" key="2">
    <source>
        <dbReference type="Pfam" id="PF19289"/>
    </source>
</evidence>
<evidence type="ECO:0000313" key="4">
    <source>
        <dbReference type="Proteomes" id="UP000003980"/>
    </source>
</evidence>
<organism evidence="3 4">
    <name type="scientific">Metallosphaera yellowstonensis MK1</name>
    <dbReference type="NCBI Taxonomy" id="671065"/>
    <lineage>
        <taxon>Archaea</taxon>
        <taxon>Thermoproteota</taxon>
        <taxon>Thermoprotei</taxon>
        <taxon>Sulfolobales</taxon>
        <taxon>Sulfolobaceae</taxon>
        <taxon>Metallosphaera</taxon>
    </lineage>
</organism>
<dbReference type="InterPro" id="IPR045569">
    <property type="entry name" value="Metalloprtase-TldD/E_C"/>
</dbReference>